<sequence>MTRPKKTGEPILAVRAVRTFQAEKAVYAFFLAGADLLRIADLSRVHRDAEGSLHGFQRKGIRSHVQAITDYLNHGPALFPNSIILAISPRARFTAARGERPEGDLRVAEAGTLRIPVPVDGTRAAWIVDGQQRSLALSQAKDKAFPVPVVAFASEDLSVHREQFILVNKAKPLDPRLINELLPEVDAYFPRDLAARKIPSLLVHRLQTAADSPLQGLIRRVSEEENTAVIIDSALIKGIRQSIASGLGALGPLRASGSQPADVDGMYRVLTAFWSAARDAFPEAWGRPATESRLMHSAGIEAMSLLMDRVMSRAAPGVDLYTHAYEALSRVAPHCHWTSGRWAELQRDWNEIQNVARDIKMLSSHLARLDHLYAFAKVAS</sequence>
<dbReference type="InterPro" id="IPR017601">
    <property type="entry name" value="DGQHR-contain_dom"/>
</dbReference>
<accession>A0A0D6P4M0</accession>
<dbReference type="NCBIfam" id="TIGR03187">
    <property type="entry name" value="DGQHR"/>
    <property type="match status" value="1"/>
</dbReference>
<comment type="caution">
    <text evidence="1">The sequence shown here is derived from an EMBL/GenBank/DDBJ whole genome shotgun (WGS) entry which is preliminary data.</text>
</comment>
<dbReference type="RefSeq" id="WP_048859578.1">
    <property type="nucleotide sequence ID" value="NZ_BANB01000009.1"/>
</dbReference>
<evidence type="ECO:0000313" key="1">
    <source>
        <dbReference type="EMBL" id="GAN75839.1"/>
    </source>
</evidence>
<evidence type="ECO:0000313" key="2">
    <source>
        <dbReference type="Proteomes" id="UP000032680"/>
    </source>
</evidence>
<organism evidence="1 2">
    <name type="scientific">Acidisphaera rubrifaciens HS-AP3</name>
    <dbReference type="NCBI Taxonomy" id="1231350"/>
    <lineage>
        <taxon>Bacteria</taxon>
        <taxon>Pseudomonadati</taxon>
        <taxon>Pseudomonadota</taxon>
        <taxon>Alphaproteobacteria</taxon>
        <taxon>Acetobacterales</taxon>
        <taxon>Acetobacteraceae</taxon>
        <taxon>Acidisphaera</taxon>
    </lineage>
</organism>
<dbReference type="InterPro" id="IPR017642">
    <property type="entry name" value="DNA_S_mod_DndB"/>
</dbReference>
<dbReference type="NCBIfam" id="NF041060">
    <property type="entry name" value="DpdB"/>
    <property type="match status" value="1"/>
</dbReference>
<reference evidence="1 2" key="1">
    <citation type="submission" date="2012-11" db="EMBL/GenBank/DDBJ databases">
        <title>Whole genome sequence of Acidisphaera rubrifaciens HS-AP3.</title>
        <authorList>
            <person name="Azuma Y."/>
            <person name="Higashiura N."/>
            <person name="Hirakawa H."/>
            <person name="Matsushita K."/>
        </authorList>
    </citation>
    <scope>NUCLEOTIDE SEQUENCE [LARGE SCALE GENOMIC DNA]</scope>
    <source>
        <strain evidence="1 2">HS-AP3</strain>
    </source>
</reference>
<name>A0A0D6P4M0_9PROT</name>
<dbReference type="Pfam" id="PF14072">
    <property type="entry name" value="DndB"/>
    <property type="match status" value="1"/>
</dbReference>
<keyword evidence="2" id="KW-1185">Reference proteome</keyword>
<dbReference type="AlphaFoldDB" id="A0A0D6P4M0"/>
<gene>
    <name evidence="1" type="ORF">Asru_0009_32</name>
</gene>
<dbReference type="CDD" id="cd16413">
    <property type="entry name" value="DGQHR_domain"/>
    <property type="match status" value="1"/>
</dbReference>
<dbReference type="Proteomes" id="UP000032680">
    <property type="component" value="Unassembled WGS sequence"/>
</dbReference>
<dbReference type="OrthoDB" id="237364at2"/>
<evidence type="ECO:0008006" key="3">
    <source>
        <dbReference type="Google" id="ProtNLM"/>
    </source>
</evidence>
<protein>
    <recommendedName>
        <fullName evidence="3">DGQHR domain-containing protein</fullName>
    </recommendedName>
</protein>
<proteinExistence type="predicted"/>
<dbReference type="EMBL" id="BANB01000009">
    <property type="protein sequence ID" value="GAN75839.1"/>
    <property type="molecule type" value="Genomic_DNA"/>
</dbReference>